<sequence length="188" mass="21571">GLFYCTQTVISEKVIDAYKMKLTLGIALLFFTSNDFIFSSANFHHASGKCGGTRPRNGYAPSLNYTCVYSKVRYPDNTPCIPVDQNRRRVDVPGLCRNGKCIPFYNLELKQEYCVHPRHLRKCAEKENTAKIVLHNCHYYCTVNGRWYYGNYNSNYSSSCFLLNPFPPGRLGWCCNGNCIYRVHCGKK</sequence>
<name>G3MHV3_AMBMU</name>
<dbReference type="AlphaFoldDB" id="G3MHV3"/>
<protein>
    <submittedName>
        <fullName evidence="1">Uncharacterized protein</fullName>
    </submittedName>
</protein>
<proteinExistence type="evidence at transcript level"/>
<organism evidence="1">
    <name type="scientific">Amblyomma maculatum</name>
    <name type="common">Gulf Coast tick</name>
    <dbReference type="NCBI Taxonomy" id="34609"/>
    <lineage>
        <taxon>Eukaryota</taxon>
        <taxon>Metazoa</taxon>
        <taxon>Ecdysozoa</taxon>
        <taxon>Arthropoda</taxon>
        <taxon>Chelicerata</taxon>
        <taxon>Arachnida</taxon>
        <taxon>Acari</taxon>
        <taxon>Parasitiformes</taxon>
        <taxon>Ixodida</taxon>
        <taxon>Ixodoidea</taxon>
        <taxon>Ixodidae</taxon>
        <taxon>Amblyomminae</taxon>
        <taxon>Amblyomma</taxon>
    </lineage>
</organism>
<feature type="non-terminal residue" evidence="1">
    <location>
        <position position="1"/>
    </location>
</feature>
<evidence type="ECO:0000313" key="1">
    <source>
        <dbReference type="EMBL" id="AEO33071.1"/>
    </source>
</evidence>
<accession>G3MHV3</accession>
<dbReference type="EMBL" id="JO841454">
    <property type="protein sequence ID" value="AEO33071.1"/>
    <property type="molecule type" value="mRNA"/>
</dbReference>
<reference evidence="1" key="1">
    <citation type="journal article" date="2011" name="PLoS ONE">
        <title>A deep insight into the sialotranscriptome of the gulf coast tick, Amblyomma maculatum.</title>
        <authorList>
            <person name="Karim S."/>
            <person name="Singh P."/>
            <person name="Ribeiro J.M."/>
        </authorList>
    </citation>
    <scope>NUCLEOTIDE SEQUENCE</scope>
    <source>
        <tissue evidence="1">Salivary gland</tissue>
    </source>
</reference>